<evidence type="ECO:0000259" key="7">
    <source>
        <dbReference type="Pfam" id="PF23262"/>
    </source>
</evidence>
<dbReference type="FunCoup" id="D8QZQ8">
    <property type="interactions" value="613"/>
</dbReference>
<dbReference type="OrthoDB" id="410267at2759"/>
<feature type="domain" description="Nodulin-like" evidence="6">
    <location>
        <begin position="14"/>
        <end position="266"/>
    </location>
</feature>
<evidence type="ECO:0000256" key="1">
    <source>
        <dbReference type="ARBA" id="ARBA00004141"/>
    </source>
</evidence>
<dbReference type="Proteomes" id="UP000001514">
    <property type="component" value="Unassembled WGS sequence"/>
</dbReference>
<feature type="transmembrane region" description="Helical" evidence="5">
    <location>
        <begin position="493"/>
        <end position="517"/>
    </location>
</feature>
<dbReference type="InterPro" id="IPR056555">
    <property type="entry name" value="NFD4_C"/>
</dbReference>
<dbReference type="GO" id="GO:0016020">
    <property type="term" value="C:membrane"/>
    <property type="evidence" value="ECO:0000318"/>
    <property type="project" value="GO_Central"/>
</dbReference>
<keyword evidence="4 5" id="KW-0472">Membrane</keyword>
<feature type="transmembrane region" description="Helical" evidence="5">
    <location>
        <begin position="15"/>
        <end position="35"/>
    </location>
</feature>
<dbReference type="InParanoid" id="D8QZQ8"/>
<evidence type="ECO:0000259" key="6">
    <source>
        <dbReference type="Pfam" id="PF06813"/>
    </source>
</evidence>
<dbReference type="Pfam" id="PF23262">
    <property type="entry name" value="NFD4_C"/>
    <property type="match status" value="1"/>
</dbReference>
<dbReference type="SUPFAM" id="SSF103473">
    <property type="entry name" value="MFS general substrate transporter"/>
    <property type="match status" value="1"/>
</dbReference>
<dbReference type="PANTHER" id="PTHR21576:SF73">
    <property type="entry name" value="F1C9.29 PROTEIN-RELATED"/>
    <property type="match status" value="1"/>
</dbReference>
<dbReference type="PROSITE" id="PS51257">
    <property type="entry name" value="PROKAR_LIPOPROTEIN"/>
    <property type="match status" value="1"/>
</dbReference>
<dbReference type="eggNOG" id="ENOG502QSPA">
    <property type="taxonomic scope" value="Eukaryota"/>
</dbReference>
<feature type="transmembrane region" description="Helical" evidence="5">
    <location>
        <begin position="367"/>
        <end position="385"/>
    </location>
</feature>
<keyword evidence="3 5" id="KW-1133">Transmembrane helix</keyword>
<comment type="subcellular location">
    <subcellularLocation>
        <location evidence="1">Membrane</location>
        <topology evidence="1">Multi-pass membrane protein</topology>
    </subcellularLocation>
</comment>
<evidence type="ECO:0000256" key="4">
    <source>
        <dbReference type="ARBA" id="ARBA00023136"/>
    </source>
</evidence>
<dbReference type="KEGG" id="smo:SELMODRAFT_166743"/>
<feature type="domain" description="NFD4 C-terminal" evidence="7">
    <location>
        <begin position="358"/>
        <end position="579"/>
    </location>
</feature>
<dbReference type="OMA" id="MITEENY"/>
<feature type="transmembrane region" description="Helical" evidence="5">
    <location>
        <begin position="242"/>
        <end position="264"/>
    </location>
</feature>
<dbReference type="HOGENOM" id="CLU_021715_1_0_1"/>
<dbReference type="CDD" id="cd17354">
    <property type="entry name" value="MFS_Mch1p_like"/>
    <property type="match status" value="1"/>
</dbReference>
<feature type="transmembrane region" description="Helical" evidence="5">
    <location>
        <begin position="214"/>
        <end position="236"/>
    </location>
</feature>
<evidence type="ECO:0000313" key="8">
    <source>
        <dbReference type="EMBL" id="EFJ34451.1"/>
    </source>
</evidence>
<gene>
    <name evidence="8" type="ORF">SELMODRAFT_166743</name>
</gene>
<protein>
    <submittedName>
        <fullName evidence="8">Uncharacterized protein</fullName>
    </submittedName>
</protein>
<dbReference type="InterPro" id="IPR010658">
    <property type="entry name" value="Nodulin-like"/>
</dbReference>
<keyword evidence="9" id="KW-1185">Reference proteome</keyword>
<feature type="transmembrane region" description="Helical" evidence="5">
    <location>
        <begin position="397"/>
        <end position="414"/>
    </location>
</feature>
<feature type="transmembrane region" description="Helical" evidence="5">
    <location>
        <begin position="173"/>
        <end position="194"/>
    </location>
</feature>
<feature type="transmembrane region" description="Helical" evidence="5">
    <location>
        <begin position="435"/>
        <end position="454"/>
    </location>
</feature>
<evidence type="ECO:0000313" key="9">
    <source>
        <dbReference type="Proteomes" id="UP000001514"/>
    </source>
</evidence>
<keyword evidence="2 5" id="KW-0812">Transmembrane</keyword>
<proteinExistence type="predicted"/>
<evidence type="ECO:0000256" key="3">
    <source>
        <dbReference type="ARBA" id="ARBA00022989"/>
    </source>
</evidence>
<feature type="transmembrane region" description="Helical" evidence="5">
    <location>
        <begin position="107"/>
        <end position="126"/>
    </location>
</feature>
<dbReference type="Gene3D" id="1.20.1250.20">
    <property type="entry name" value="MFS general substrate transporter like domains"/>
    <property type="match status" value="2"/>
</dbReference>
<evidence type="ECO:0000256" key="2">
    <source>
        <dbReference type="ARBA" id="ARBA00022692"/>
    </source>
</evidence>
<accession>D8QZQ8</accession>
<dbReference type="EMBL" id="GL377569">
    <property type="protein sequence ID" value="EFJ34451.1"/>
    <property type="molecule type" value="Genomic_DNA"/>
</dbReference>
<dbReference type="InterPro" id="IPR036259">
    <property type="entry name" value="MFS_trans_sf"/>
</dbReference>
<dbReference type="PANTHER" id="PTHR21576">
    <property type="entry name" value="UNCHARACTERIZED NODULIN-LIKE PROTEIN"/>
    <property type="match status" value="1"/>
</dbReference>
<organism evidence="9">
    <name type="scientific">Selaginella moellendorffii</name>
    <name type="common">Spikemoss</name>
    <dbReference type="NCBI Taxonomy" id="88036"/>
    <lineage>
        <taxon>Eukaryota</taxon>
        <taxon>Viridiplantae</taxon>
        <taxon>Streptophyta</taxon>
        <taxon>Embryophyta</taxon>
        <taxon>Tracheophyta</taxon>
        <taxon>Lycopodiopsida</taxon>
        <taxon>Selaginellales</taxon>
        <taxon>Selaginellaceae</taxon>
        <taxon>Selaginella</taxon>
    </lineage>
</organism>
<sequence>MKLSRQHRSVWNSRWLVLVASIWIQACAGVGYVYGSYSPLIKSRLHFNQKQMNILGVAKDMGDSVGIFAGSLSDVIPPWGLVFLGSLQNFVGYGGIWLIVTNPALPSFFWLMCVLMFVGTNGETYFNTVALVSSVRNFPRNRGPVVGILKGFTGLCGAIFTLVYGAILSPNQAAFILLVAVAPVFVGLLVMPIIRPIETEAPVTCEEKDKEEAVNLGFIYNLCLVMAGYLLVVLLVQDLLDVSKLVTGIFALGMFILIVLPLAIPLKLEAQQLQEAKLTEPLVQAEAGAGSSQATDAPVYDPYFSELEDEKRAARALPERVVHAKLQRMQSNLYRAVAEGAIKVKRRKGPRRGEDFTLRQALVKADFLLMFFALFCGAGSGVTAIDNLGQMGQAQGYPNAHIFVSMMSIWNFLGRVGGGFVSEWVVRDYAYPRPLVLAGAQLVMAVGHFFYAMAWPASLYIGSLLVGLGYGAHWAIAPSTVSELFGLKNFGSLYNFLTVANPLASLLFSGVIAGSIYDSEAEKQFGMRHRDHHHHGGQNNGLHCKGAVCFRMTFLILMGVCILGSGLCMLLVRRTMRVYAGLYGKQLPQQQQSDQLGSIAEETETRLK</sequence>
<evidence type="ECO:0000256" key="5">
    <source>
        <dbReference type="SAM" id="Phobius"/>
    </source>
</evidence>
<name>D8QZQ8_SELML</name>
<feature type="transmembrane region" description="Helical" evidence="5">
    <location>
        <begin position="147"/>
        <end position="167"/>
    </location>
</feature>
<dbReference type="Gramene" id="EFJ34451">
    <property type="protein sequence ID" value="EFJ34451"/>
    <property type="gene ID" value="SELMODRAFT_166743"/>
</dbReference>
<dbReference type="STRING" id="88036.D8QZQ8"/>
<dbReference type="Pfam" id="PF06813">
    <property type="entry name" value="Nodulin-like"/>
    <property type="match status" value="1"/>
</dbReference>
<reference evidence="8 9" key="1">
    <citation type="journal article" date="2011" name="Science">
        <title>The Selaginella genome identifies genetic changes associated with the evolution of vascular plants.</title>
        <authorList>
            <person name="Banks J.A."/>
            <person name="Nishiyama T."/>
            <person name="Hasebe M."/>
            <person name="Bowman J.L."/>
            <person name="Gribskov M."/>
            <person name="dePamphilis C."/>
            <person name="Albert V.A."/>
            <person name="Aono N."/>
            <person name="Aoyama T."/>
            <person name="Ambrose B.A."/>
            <person name="Ashton N.W."/>
            <person name="Axtell M.J."/>
            <person name="Barker E."/>
            <person name="Barker M.S."/>
            <person name="Bennetzen J.L."/>
            <person name="Bonawitz N.D."/>
            <person name="Chapple C."/>
            <person name="Cheng C."/>
            <person name="Correa L.G."/>
            <person name="Dacre M."/>
            <person name="DeBarry J."/>
            <person name="Dreyer I."/>
            <person name="Elias M."/>
            <person name="Engstrom E.M."/>
            <person name="Estelle M."/>
            <person name="Feng L."/>
            <person name="Finet C."/>
            <person name="Floyd S.K."/>
            <person name="Frommer W.B."/>
            <person name="Fujita T."/>
            <person name="Gramzow L."/>
            <person name="Gutensohn M."/>
            <person name="Harholt J."/>
            <person name="Hattori M."/>
            <person name="Heyl A."/>
            <person name="Hirai T."/>
            <person name="Hiwatashi Y."/>
            <person name="Ishikawa M."/>
            <person name="Iwata M."/>
            <person name="Karol K.G."/>
            <person name="Koehler B."/>
            <person name="Kolukisaoglu U."/>
            <person name="Kubo M."/>
            <person name="Kurata T."/>
            <person name="Lalonde S."/>
            <person name="Li K."/>
            <person name="Li Y."/>
            <person name="Litt A."/>
            <person name="Lyons E."/>
            <person name="Manning G."/>
            <person name="Maruyama T."/>
            <person name="Michael T.P."/>
            <person name="Mikami K."/>
            <person name="Miyazaki S."/>
            <person name="Morinaga S."/>
            <person name="Murata T."/>
            <person name="Mueller-Roeber B."/>
            <person name="Nelson D.R."/>
            <person name="Obara M."/>
            <person name="Oguri Y."/>
            <person name="Olmstead R.G."/>
            <person name="Onodera N."/>
            <person name="Petersen B.L."/>
            <person name="Pils B."/>
            <person name="Prigge M."/>
            <person name="Rensing S.A."/>
            <person name="Riano-Pachon D.M."/>
            <person name="Roberts A.W."/>
            <person name="Sato Y."/>
            <person name="Scheller H.V."/>
            <person name="Schulz B."/>
            <person name="Schulz C."/>
            <person name="Shakirov E.V."/>
            <person name="Shibagaki N."/>
            <person name="Shinohara N."/>
            <person name="Shippen D.E."/>
            <person name="Soerensen I."/>
            <person name="Sotooka R."/>
            <person name="Sugimoto N."/>
            <person name="Sugita M."/>
            <person name="Sumikawa N."/>
            <person name="Tanurdzic M."/>
            <person name="Theissen G."/>
            <person name="Ulvskov P."/>
            <person name="Wakazuki S."/>
            <person name="Weng J.K."/>
            <person name="Willats W.W."/>
            <person name="Wipf D."/>
            <person name="Wolf P.G."/>
            <person name="Yang L."/>
            <person name="Zimmer A.D."/>
            <person name="Zhu Q."/>
            <person name="Mitros T."/>
            <person name="Hellsten U."/>
            <person name="Loque D."/>
            <person name="Otillar R."/>
            <person name="Salamov A."/>
            <person name="Schmutz J."/>
            <person name="Shapiro H."/>
            <person name="Lindquist E."/>
            <person name="Lucas S."/>
            <person name="Rokhsar D."/>
            <person name="Grigoriev I.V."/>
        </authorList>
    </citation>
    <scope>NUCLEOTIDE SEQUENCE [LARGE SCALE GENOMIC DNA]</scope>
</reference>
<feature type="transmembrane region" description="Helical" evidence="5">
    <location>
        <begin position="460"/>
        <end position="481"/>
    </location>
</feature>
<dbReference type="AlphaFoldDB" id="D8QZQ8"/>
<feature type="transmembrane region" description="Helical" evidence="5">
    <location>
        <begin position="552"/>
        <end position="572"/>
    </location>
</feature>